<proteinExistence type="predicted"/>
<dbReference type="PANTHER" id="PTHR48165:SF1">
    <property type="entry name" value="TRANSMEMBRANE PROTEIN"/>
    <property type="match status" value="1"/>
</dbReference>
<dbReference type="PANTHER" id="PTHR48165">
    <property type="entry name" value="BNAC03G44900D PROTEIN"/>
    <property type="match status" value="1"/>
</dbReference>
<organism evidence="1">
    <name type="scientific">Sesamum calycinum</name>
    <dbReference type="NCBI Taxonomy" id="2727403"/>
    <lineage>
        <taxon>Eukaryota</taxon>
        <taxon>Viridiplantae</taxon>
        <taxon>Streptophyta</taxon>
        <taxon>Embryophyta</taxon>
        <taxon>Tracheophyta</taxon>
        <taxon>Spermatophyta</taxon>
        <taxon>Magnoliopsida</taxon>
        <taxon>eudicotyledons</taxon>
        <taxon>Gunneridae</taxon>
        <taxon>Pentapetalae</taxon>
        <taxon>asterids</taxon>
        <taxon>lamiids</taxon>
        <taxon>Lamiales</taxon>
        <taxon>Pedaliaceae</taxon>
        <taxon>Sesamum</taxon>
    </lineage>
</organism>
<comment type="caution">
    <text evidence="1">The sequence shown here is derived from an EMBL/GenBank/DDBJ whole genome shotgun (WGS) entry which is preliminary data.</text>
</comment>
<dbReference type="EMBL" id="JACGWM010000150">
    <property type="protein sequence ID" value="KAL0313651.1"/>
    <property type="molecule type" value="Genomic_DNA"/>
</dbReference>
<reference evidence="1" key="1">
    <citation type="submission" date="2020-06" db="EMBL/GenBank/DDBJ databases">
        <authorList>
            <person name="Li T."/>
            <person name="Hu X."/>
            <person name="Zhang T."/>
            <person name="Song X."/>
            <person name="Zhang H."/>
            <person name="Dai N."/>
            <person name="Sheng W."/>
            <person name="Hou X."/>
            <person name="Wei L."/>
        </authorList>
    </citation>
    <scope>NUCLEOTIDE SEQUENCE</scope>
    <source>
        <strain evidence="1">KEN8</strain>
        <tissue evidence="1">Leaf</tissue>
    </source>
</reference>
<protein>
    <submittedName>
        <fullName evidence="1">Uncharacterized protein</fullName>
    </submittedName>
</protein>
<sequence>MRRILAALRRNFLNIKKNTSRVADENIASATMDAIASPSRLNDGAPFFCCTLIAPFSLLSCLSHPPIDGPDGLWVSAELPQTSEVTHLMVRDSLRYAILM</sequence>
<name>A0AAW2L2Z4_9LAMI</name>
<reference evidence="1" key="2">
    <citation type="journal article" date="2024" name="Plant">
        <title>Genomic evolution and insights into agronomic trait innovations of Sesamum species.</title>
        <authorList>
            <person name="Miao H."/>
            <person name="Wang L."/>
            <person name="Qu L."/>
            <person name="Liu H."/>
            <person name="Sun Y."/>
            <person name="Le M."/>
            <person name="Wang Q."/>
            <person name="Wei S."/>
            <person name="Zheng Y."/>
            <person name="Lin W."/>
            <person name="Duan Y."/>
            <person name="Cao H."/>
            <person name="Xiong S."/>
            <person name="Wang X."/>
            <person name="Wei L."/>
            <person name="Li C."/>
            <person name="Ma Q."/>
            <person name="Ju M."/>
            <person name="Zhao R."/>
            <person name="Li G."/>
            <person name="Mu C."/>
            <person name="Tian Q."/>
            <person name="Mei H."/>
            <person name="Zhang T."/>
            <person name="Gao T."/>
            <person name="Zhang H."/>
        </authorList>
    </citation>
    <scope>NUCLEOTIDE SEQUENCE</scope>
    <source>
        <strain evidence="1">KEN8</strain>
    </source>
</reference>
<evidence type="ECO:0000313" key="1">
    <source>
        <dbReference type="EMBL" id="KAL0313651.1"/>
    </source>
</evidence>
<accession>A0AAW2L2Z4</accession>
<gene>
    <name evidence="1" type="ORF">Scaly_2913200</name>
</gene>
<dbReference type="AlphaFoldDB" id="A0AAW2L2Z4"/>